<proteinExistence type="predicted"/>
<keyword evidence="1" id="KW-0812">Transmembrane</keyword>
<feature type="transmembrane region" description="Helical" evidence="1">
    <location>
        <begin position="221"/>
        <end position="247"/>
    </location>
</feature>
<accession>H0QUJ5</accession>
<evidence type="ECO:0000259" key="2">
    <source>
        <dbReference type="Pfam" id="PF03703"/>
    </source>
</evidence>
<dbReference type="PANTHER" id="PTHR34473:SF2">
    <property type="entry name" value="UPF0699 TRANSMEMBRANE PROTEIN YDBT"/>
    <property type="match status" value="1"/>
</dbReference>
<dbReference type="OrthoDB" id="4121259at2"/>
<comment type="caution">
    <text evidence="3">The sequence shown here is derived from an EMBL/GenBank/DDBJ whole genome shotgun (WGS) entry which is preliminary data.</text>
</comment>
<dbReference type="eggNOG" id="COG3428">
    <property type="taxonomic scope" value="Bacteria"/>
</dbReference>
<feature type="transmembrane region" description="Helical" evidence="1">
    <location>
        <begin position="18"/>
        <end position="39"/>
    </location>
</feature>
<dbReference type="AlphaFoldDB" id="H0QUJ5"/>
<feature type="transmembrane region" description="Helical" evidence="1">
    <location>
        <begin position="357"/>
        <end position="376"/>
    </location>
</feature>
<gene>
    <name evidence="3" type="ORF">GOEFS_004_00110</name>
</gene>
<organism evidence="3 4">
    <name type="scientific">Gordonia effusa NBRC 100432</name>
    <dbReference type="NCBI Taxonomy" id="1077974"/>
    <lineage>
        <taxon>Bacteria</taxon>
        <taxon>Bacillati</taxon>
        <taxon>Actinomycetota</taxon>
        <taxon>Actinomycetes</taxon>
        <taxon>Mycobacteriales</taxon>
        <taxon>Gordoniaceae</taxon>
        <taxon>Gordonia</taxon>
    </lineage>
</organism>
<keyword evidence="4" id="KW-1185">Reference proteome</keyword>
<dbReference type="PIRSF" id="PIRSF026631">
    <property type="entry name" value="UCP026631"/>
    <property type="match status" value="1"/>
</dbReference>
<dbReference type="PANTHER" id="PTHR34473">
    <property type="entry name" value="UPF0699 TRANSMEMBRANE PROTEIN YDBS"/>
    <property type="match status" value="1"/>
</dbReference>
<evidence type="ECO:0000313" key="4">
    <source>
        <dbReference type="Proteomes" id="UP000035034"/>
    </source>
</evidence>
<dbReference type="Pfam" id="PF03703">
    <property type="entry name" value="bPH_2"/>
    <property type="match status" value="2"/>
</dbReference>
<evidence type="ECO:0000256" key="1">
    <source>
        <dbReference type="SAM" id="Phobius"/>
    </source>
</evidence>
<dbReference type="InterPro" id="IPR014529">
    <property type="entry name" value="UCP026631"/>
</dbReference>
<reference evidence="3 4" key="1">
    <citation type="submission" date="2011-12" db="EMBL/GenBank/DDBJ databases">
        <title>Whole genome shotgun sequence of Gordonia effusa NBRC 100432.</title>
        <authorList>
            <person name="Yoshida I."/>
            <person name="Takarada H."/>
            <person name="Hosoyama A."/>
            <person name="Tsuchikane K."/>
            <person name="Katsumata H."/>
            <person name="Yamazaki S."/>
            <person name="Fujita N."/>
        </authorList>
    </citation>
    <scope>NUCLEOTIDE SEQUENCE [LARGE SCALE GENOMIC DNA]</scope>
    <source>
        <strain evidence="3 4">NBRC 100432</strain>
    </source>
</reference>
<dbReference type="EMBL" id="BAEH01000004">
    <property type="protein sequence ID" value="GAB16496.1"/>
    <property type="molecule type" value="Genomic_DNA"/>
</dbReference>
<dbReference type="STRING" id="1077974.GOEFS_004_00110"/>
<dbReference type="InterPro" id="IPR005182">
    <property type="entry name" value="YdbS-like_PH"/>
</dbReference>
<feature type="transmembrane region" description="Helical" evidence="1">
    <location>
        <begin position="173"/>
        <end position="195"/>
    </location>
</feature>
<feature type="transmembrane region" description="Helical" evidence="1">
    <location>
        <begin position="45"/>
        <end position="64"/>
    </location>
</feature>
<keyword evidence="1" id="KW-0472">Membrane</keyword>
<name>H0QUJ5_9ACTN</name>
<protein>
    <recommendedName>
        <fullName evidence="2">YdbS-like PH domain-containing protein</fullName>
    </recommendedName>
</protein>
<keyword evidence="1" id="KW-1133">Transmembrane helix</keyword>
<feature type="transmembrane region" description="Helical" evidence="1">
    <location>
        <begin position="382"/>
        <end position="400"/>
    </location>
</feature>
<feature type="domain" description="YdbS-like PH" evidence="2">
    <location>
        <begin position="63"/>
        <end position="143"/>
    </location>
</feature>
<dbReference type="Proteomes" id="UP000035034">
    <property type="component" value="Unassembled WGS sequence"/>
</dbReference>
<dbReference type="RefSeq" id="WP_007315834.1">
    <property type="nucleotide sequence ID" value="NZ_BAEH01000004.1"/>
</dbReference>
<evidence type="ECO:0000313" key="3">
    <source>
        <dbReference type="EMBL" id="GAB16496.1"/>
    </source>
</evidence>
<feature type="domain" description="YdbS-like PH" evidence="2">
    <location>
        <begin position="403"/>
        <end position="473"/>
    </location>
</feature>
<sequence length="494" mass="52091">MTPPDHGDQWHRLSMWMIAVKPVEMLPSLIPVIIAVFLTGRTSPMLGAVIGAIGLPLIAVVPWLTTRYQVTDERVTVRSGVITRKTASAPRDRIRSVELSATLPHRVLKLSKVRIGTGGDTEGTVVELNAIATPAAIALREQLIARQPNAAQPLSAGPASTELTRFHPSWLRFAPFSLAGFAAAGAIVGIGAQLVNELDLSERGIEAASGVAERFKSSPGLLIALVVISVIVVATLLSLIGYALSYWNFSVTRTMTSPGTTSSGRSLHITRGLLTTHSTTLDDDRVHGVYLHEPVLMRPVHGAKLSGIATGSTKHPLLLPPAPHAEAVRVAQLVSGDSAELNQTLRPHGPAARRRRLTRAAVPGAVIVVGVGAGVIAAPGWWPALVVATVLAVALAALGVPRYRHLGTEVTASSVVFAPPTIARQRRVLHRDGVIGTTTRQSFFQRRVGVSTVVVATAAGSEGYPAIDLTDADANALIAELLPSEVASLNMISQ</sequence>